<evidence type="ECO:0000313" key="2">
    <source>
        <dbReference type="Proteomes" id="UP000198221"/>
    </source>
</evidence>
<keyword evidence="2" id="KW-1185">Reference proteome</keyword>
<sequence length="520" mass="55965">MAAKSAEQLFHEFRSNSAADVTMSLLRSPHALVTLALMAAHLGDGQIVDGQTLAAQLNADLPVLLRGYTGDDEEPEPDALIADIPDADVLLTRWTRKGWLHRSVDPITRIERYQLSTGAGQAVRQMRNLQRHSSVATESALTMVMAEMRQIATDANPDPVARREAINDQIAALVAQRDALDKGELPTVSHRELVDRLTAVVQLVERIPADIARYGELMHDNAAALMRQSLTDDPAEFADSLQRMFDGHDIIAESAEGKAFTAFATVIARPSQRSQLEADIQEITAQVSPLPAHLAEPLAGFIDAMWQRVQEVEEVRAMAFRRISTFVRGGDVLHYRSMRTRIAEAQAAAAAAFQRLHGGRDIGFIVPAGGVNTASVGRLKLHPGTAAVPDPLSAAGGDFPVDPTSARNLEAIDWAALRAAVHAALAAHGGFATLPEVLTYLPAGRTGDVVALWSLATRYGDVDPTTTTTVQVRTRDGGRDLTVPYLVFGAELPDLAPSPHPHGSAPRAPATLLEGLHNVH</sequence>
<dbReference type="OrthoDB" id="4894795at2"/>
<gene>
    <name evidence="1" type="ORF">GA0070613_6457</name>
</gene>
<proteinExistence type="predicted"/>
<protein>
    <recommendedName>
        <fullName evidence="3">DUF3375 domain-containing protein</fullName>
    </recommendedName>
</protein>
<dbReference type="InterPro" id="IPR021804">
    <property type="entry name" value="DUF3375"/>
</dbReference>
<accession>A0A1C5K6K2</accession>
<name>A0A1C5K6K2_9ACTN</name>
<organism evidence="1 2">
    <name type="scientific">Micromonospora inositola</name>
    <dbReference type="NCBI Taxonomy" id="47865"/>
    <lineage>
        <taxon>Bacteria</taxon>
        <taxon>Bacillati</taxon>
        <taxon>Actinomycetota</taxon>
        <taxon>Actinomycetes</taxon>
        <taxon>Micromonosporales</taxon>
        <taxon>Micromonosporaceae</taxon>
        <taxon>Micromonospora</taxon>
    </lineage>
</organism>
<evidence type="ECO:0000313" key="1">
    <source>
        <dbReference type="EMBL" id="SCG78076.1"/>
    </source>
</evidence>
<dbReference type="Proteomes" id="UP000198221">
    <property type="component" value="Chromosome I"/>
</dbReference>
<dbReference type="EMBL" id="LT607754">
    <property type="protein sequence ID" value="SCG78076.1"/>
    <property type="molecule type" value="Genomic_DNA"/>
</dbReference>
<reference evidence="2" key="1">
    <citation type="submission" date="2016-06" db="EMBL/GenBank/DDBJ databases">
        <authorList>
            <person name="Varghese N."/>
            <person name="Submissions Spin"/>
        </authorList>
    </citation>
    <scope>NUCLEOTIDE SEQUENCE [LARGE SCALE GENOMIC DNA]</scope>
    <source>
        <strain evidence="2">DSM 43819</strain>
    </source>
</reference>
<dbReference type="AlphaFoldDB" id="A0A1C5K6K2"/>
<dbReference type="Pfam" id="PF11855">
    <property type="entry name" value="DUF3375"/>
    <property type="match status" value="1"/>
</dbReference>
<evidence type="ECO:0008006" key="3">
    <source>
        <dbReference type="Google" id="ProtNLM"/>
    </source>
</evidence>
<dbReference type="RefSeq" id="WP_089015623.1">
    <property type="nucleotide sequence ID" value="NZ_LT607754.1"/>
</dbReference>